<dbReference type="Proteomes" id="UP001286456">
    <property type="component" value="Unassembled WGS sequence"/>
</dbReference>
<evidence type="ECO:0000313" key="3">
    <source>
        <dbReference type="Proteomes" id="UP001286456"/>
    </source>
</evidence>
<proteinExistence type="predicted"/>
<feature type="transmembrane region" description="Helical" evidence="1">
    <location>
        <begin position="30"/>
        <end position="61"/>
    </location>
</feature>
<reference evidence="2" key="2">
    <citation type="submission" date="2023-06" db="EMBL/GenBank/DDBJ databases">
        <authorList>
            <consortium name="Lawrence Berkeley National Laboratory"/>
            <person name="Haridas S."/>
            <person name="Hensen N."/>
            <person name="Bonometti L."/>
            <person name="Westerberg I."/>
            <person name="Brannstrom I.O."/>
            <person name="Guillou S."/>
            <person name="Cros-Aarteil S."/>
            <person name="Calhoun S."/>
            <person name="Kuo A."/>
            <person name="Mondo S."/>
            <person name="Pangilinan J."/>
            <person name="Riley R."/>
            <person name="Labutti K."/>
            <person name="Andreopoulos B."/>
            <person name="Lipzen A."/>
            <person name="Chen C."/>
            <person name="Yanf M."/>
            <person name="Daum C."/>
            <person name="Ng V."/>
            <person name="Clum A."/>
            <person name="Steindorff A."/>
            <person name="Ohm R."/>
            <person name="Martin F."/>
            <person name="Silar P."/>
            <person name="Natvig D."/>
            <person name="Lalanne C."/>
            <person name="Gautier V."/>
            <person name="Ament-Velasquez S.L."/>
            <person name="Kruys A."/>
            <person name="Hutchinson M.I."/>
            <person name="Powell A.J."/>
            <person name="Barry K."/>
            <person name="Miller A.N."/>
            <person name="Grigoriev I.V."/>
            <person name="Debuchy R."/>
            <person name="Gladieux P."/>
            <person name="Thoren M.H."/>
            <person name="Johannesson H."/>
        </authorList>
    </citation>
    <scope>NUCLEOTIDE SEQUENCE</scope>
    <source>
        <strain evidence="2">SMH4131-1</strain>
    </source>
</reference>
<evidence type="ECO:0000256" key="1">
    <source>
        <dbReference type="SAM" id="Phobius"/>
    </source>
</evidence>
<keyword evidence="3" id="KW-1185">Reference proteome</keyword>
<keyword evidence="1" id="KW-0472">Membrane</keyword>
<organism evidence="2 3">
    <name type="scientific">Cercophora scortea</name>
    <dbReference type="NCBI Taxonomy" id="314031"/>
    <lineage>
        <taxon>Eukaryota</taxon>
        <taxon>Fungi</taxon>
        <taxon>Dikarya</taxon>
        <taxon>Ascomycota</taxon>
        <taxon>Pezizomycotina</taxon>
        <taxon>Sordariomycetes</taxon>
        <taxon>Sordariomycetidae</taxon>
        <taxon>Sordariales</taxon>
        <taxon>Lasiosphaeriaceae</taxon>
        <taxon>Cercophora</taxon>
    </lineage>
</organism>
<keyword evidence="1" id="KW-0812">Transmembrane</keyword>
<comment type="caution">
    <text evidence="2">The sequence shown here is derived from an EMBL/GenBank/DDBJ whole genome shotgun (WGS) entry which is preliminary data.</text>
</comment>
<reference evidence="2" key="1">
    <citation type="journal article" date="2023" name="Mol. Phylogenet. Evol.">
        <title>Genome-scale phylogeny and comparative genomics of the fungal order Sordariales.</title>
        <authorList>
            <person name="Hensen N."/>
            <person name="Bonometti L."/>
            <person name="Westerberg I."/>
            <person name="Brannstrom I.O."/>
            <person name="Guillou S."/>
            <person name="Cros-Aarteil S."/>
            <person name="Calhoun S."/>
            <person name="Haridas S."/>
            <person name="Kuo A."/>
            <person name="Mondo S."/>
            <person name="Pangilinan J."/>
            <person name="Riley R."/>
            <person name="LaButti K."/>
            <person name="Andreopoulos B."/>
            <person name="Lipzen A."/>
            <person name="Chen C."/>
            <person name="Yan M."/>
            <person name="Daum C."/>
            <person name="Ng V."/>
            <person name="Clum A."/>
            <person name="Steindorff A."/>
            <person name="Ohm R.A."/>
            <person name="Martin F."/>
            <person name="Silar P."/>
            <person name="Natvig D.O."/>
            <person name="Lalanne C."/>
            <person name="Gautier V."/>
            <person name="Ament-Velasquez S.L."/>
            <person name="Kruys A."/>
            <person name="Hutchinson M.I."/>
            <person name="Powell A.J."/>
            <person name="Barry K."/>
            <person name="Miller A.N."/>
            <person name="Grigoriev I.V."/>
            <person name="Debuchy R."/>
            <person name="Gladieux P."/>
            <person name="Hiltunen Thoren M."/>
            <person name="Johannesson H."/>
        </authorList>
    </citation>
    <scope>NUCLEOTIDE SEQUENCE</scope>
    <source>
        <strain evidence="2">SMH4131-1</strain>
    </source>
</reference>
<dbReference type="EMBL" id="JAUEPO010000004">
    <property type="protein sequence ID" value="KAK3324302.1"/>
    <property type="molecule type" value="Genomic_DNA"/>
</dbReference>
<keyword evidence="1" id="KW-1133">Transmembrane helix</keyword>
<gene>
    <name evidence="2" type="ORF">B0T19DRAFT_227775</name>
</gene>
<name>A0AAE0M9G9_9PEZI</name>
<sequence length="176" mass="19609">MPCHYANIPGTGLFVHLSPPDLLTSSPAKLLGITFFFFFCACTVCEAHDLYYFLFLFTTFLSPAADKMLFSASPAFPSVSPVFPTLPCCCGTCDSVRRGKSIGLGDPVIRLLCCTGIPRSSFPPPTLSDFAGAFGNSDRRKRIGYGNNYWASFLFLSLYFFLFLFFFLHFFWSVKA</sequence>
<feature type="transmembrane region" description="Helical" evidence="1">
    <location>
        <begin position="149"/>
        <end position="172"/>
    </location>
</feature>
<dbReference type="AlphaFoldDB" id="A0AAE0M9G9"/>
<accession>A0AAE0M9G9</accession>
<evidence type="ECO:0000313" key="2">
    <source>
        <dbReference type="EMBL" id="KAK3324302.1"/>
    </source>
</evidence>
<protein>
    <submittedName>
        <fullName evidence="2">Uncharacterized protein</fullName>
    </submittedName>
</protein>